<evidence type="ECO:0000256" key="11">
    <source>
        <dbReference type="ARBA" id="ARBA00022692"/>
    </source>
</evidence>
<dbReference type="Pfam" id="PF00560">
    <property type="entry name" value="LRR_1"/>
    <property type="match status" value="3"/>
</dbReference>
<evidence type="ECO:0000256" key="10">
    <source>
        <dbReference type="ARBA" id="ARBA00022679"/>
    </source>
</evidence>
<keyword evidence="11 23" id="KW-0812">Transmembrane</keyword>
<evidence type="ECO:0000313" key="27">
    <source>
        <dbReference type="Proteomes" id="UP001428341"/>
    </source>
</evidence>
<accession>A0AAP0QEB6</accession>
<dbReference type="InterPro" id="IPR001611">
    <property type="entry name" value="Leu-rich_rpt"/>
</dbReference>
<evidence type="ECO:0000256" key="5">
    <source>
        <dbReference type="ARBA" id="ARBA00012513"/>
    </source>
</evidence>
<comment type="caution">
    <text evidence="26">The sequence shown here is derived from an EMBL/GenBank/DDBJ whole genome shotgun (WGS) entry which is preliminary data.</text>
</comment>
<dbReference type="GO" id="GO:0005524">
    <property type="term" value="F:ATP binding"/>
    <property type="evidence" value="ECO:0007669"/>
    <property type="project" value="UniProtKB-KW"/>
</dbReference>
<evidence type="ECO:0000256" key="22">
    <source>
        <dbReference type="ARBA" id="ARBA00048679"/>
    </source>
</evidence>
<keyword evidence="17 23" id="KW-1133">Transmembrane helix</keyword>
<dbReference type="Gene3D" id="3.30.200.20">
    <property type="entry name" value="Phosphorylase Kinase, domain 1"/>
    <property type="match status" value="2"/>
</dbReference>
<keyword evidence="7" id="KW-0723">Serine/threonine-protein kinase</keyword>
<evidence type="ECO:0000256" key="15">
    <source>
        <dbReference type="ARBA" id="ARBA00022777"/>
    </source>
</evidence>
<keyword evidence="14" id="KW-0547">Nucleotide-binding</keyword>
<evidence type="ECO:0000256" key="2">
    <source>
        <dbReference type="ARBA" id="ARBA00004479"/>
    </source>
</evidence>
<keyword evidence="20" id="KW-0325">Glycoprotein</keyword>
<feature type="signal peptide" evidence="24">
    <location>
        <begin position="1"/>
        <end position="21"/>
    </location>
</feature>
<dbReference type="Proteomes" id="UP001428341">
    <property type="component" value="Unassembled WGS sequence"/>
</dbReference>
<dbReference type="PANTHER" id="PTHR27008:SF610">
    <property type="entry name" value="SERINE-THREONINE_TYROSINE-PROTEIN KINASE CATALYTIC DOMAIN-CONTAINING PROTEIN"/>
    <property type="match status" value="1"/>
</dbReference>
<dbReference type="PANTHER" id="PTHR27008">
    <property type="entry name" value="OS04G0122200 PROTEIN"/>
    <property type="match status" value="1"/>
</dbReference>
<keyword evidence="6" id="KW-1003">Cell membrane</keyword>
<dbReference type="Gene3D" id="3.80.10.10">
    <property type="entry name" value="Ribonuclease Inhibitor"/>
    <property type="match status" value="4"/>
</dbReference>
<evidence type="ECO:0000256" key="7">
    <source>
        <dbReference type="ARBA" id="ARBA00022527"/>
    </source>
</evidence>
<comment type="catalytic activity">
    <reaction evidence="22">
        <text>L-seryl-[protein] + ATP = O-phospho-L-seryl-[protein] + ADP + H(+)</text>
        <dbReference type="Rhea" id="RHEA:17989"/>
        <dbReference type="Rhea" id="RHEA-COMP:9863"/>
        <dbReference type="Rhea" id="RHEA-COMP:11604"/>
        <dbReference type="ChEBI" id="CHEBI:15378"/>
        <dbReference type="ChEBI" id="CHEBI:29999"/>
        <dbReference type="ChEBI" id="CHEBI:30616"/>
        <dbReference type="ChEBI" id="CHEBI:83421"/>
        <dbReference type="ChEBI" id="CHEBI:456216"/>
        <dbReference type="EC" id="2.7.11.1"/>
    </reaction>
</comment>
<gene>
    <name evidence="26" type="ORF">WN944_017991</name>
</gene>
<evidence type="ECO:0000313" key="26">
    <source>
        <dbReference type="EMBL" id="KAK9186603.1"/>
    </source>
</evidence>
<evidence type="ECO:0000256" key="14">
    <source>
        <dbReference type="ARBA" id="ARBA00022741"/>
    </source>
</evidence>
<dbReference type="Pfam" id="PF08263">
    <property type="entry name" value="LRRNT_2"/>
    <property type="match status" value="2"/>
</dbReference>
<organism evidence="26 27">
    <name type="scientific">Citrus x changshan-huyou</name>
    <dbReference type="NCBI Taxonomy" id="2935761"/>
    <lineage>
        <taxon>Eukaryota</taxon>
        <taxon>Viridiplantae</taxon>
        <taxon>Streptophyta</taxon>
        <taxon>Embryophyta</taxon>
        <taxon>Tracheophyta</taxon>
        <taxon>Spermatophyta</taxon>
        <taxon>Magnoliopsida</taxon>
        <taxon>eudicotyledons</taxon>
        <taxon>Gunneridae</taxon>
        <taxon>Pentapetalae</taxon>
        <taxon>rosids</taxon>
        <taxon>malvids</taxon>
        <taxon>Sapindales</taxon>
        <taxon>Rutaceae</taxon>
        <taxon>Aurantioideae</taxon>
        <taxon>Citrus</taxon>
    </lineage>
</organism>
<keyword evidence="18 23" id="KW-0472">Membrane</keyword>
<dbReference type="Pfam" id="PF00069">
    <property type="entry name" value="Pkinase"/>
    <property type="match status" value="2"/>
</dbReference>
<dbReference type="InterPro" id="IPR008271">
    <property type="entry name" value="Ser/Thr_kinase_AS"/>
</dbReference>
<evidence type="ECO:0000256" key="4">
    <source>
        <dbReference type="ARBA" id="ARBA00009592"/>
    </source>
</evidence>
<keyword evidence="10" id="KW-0808">Transferase</keyword>
<evidence type="ECO:0000256" key="16">
    <source>
        <dbReference type="ARBA" id="ARBA00022840"/>
    </source>
</evidence>
<evidence type="ECO:0000256" key="3">
    <source>
        <dbReference type="ARBA" id="ARBA00008684"/>
    </source>
</evidence>
<proteinExistence type="inferred from homology"/>
<keyword evidence="19" id="KW-0675">Receptor</keyword>
<keyword evidence="9" id="KW-0433">Leucine-rich repeat</keyword>
<keyword evidence="27" id="KW-1185">Reference proteome</keyword>
<keyword evidence="8" id="KW-0597">Phosphoprotein</keyword>
<dbReference type="FunFam" id="3.80.10.10:FF:000129">
    <property type="entry name" value="Leucine-rich repeat receptor-like kinase"/>
    <property type="match status" value="1"/>
</dbReference>
<comment type="similarity">
    <text evidence="3">Belongs to the protein kinase superfamily. Ser/Thr protein kinase family.</text>
</comment>
<dbReference type="GO" id="GO:0004674">
    <property type="term" value="F:protein serine/threonine kinase activity"/>
    <property type="evidence" value="ECO:0007669"/>
    <property type="project" value="UniProtKB-KW"/>
</dbReference>
<evidence type="ECO:0000256" key="24">
    <source>
        <dbReference type="SAM" id="SignalP"/>
    </source>
</evidence>
<dbReference type="FunFam" id="1.10.510.10:FF:000358">
    <property type="entry name" value="Putative leucine-rich repeat receptor-like serine/threonine-protein kinase"/>
    <property type="match status" value="1"/>
</dbReference>
<dbReference type="InterPro" id="IPR013210">
    <property type="entry name" value="LRR_N_plant-typ"/>
</dbReference>
<evidence type="ECO:0000256" key="9">
    <source>
        <dbReference type="ARBA" id="ARBA00022614"/>
    </source>
</evidence>
<reference evidence="26 27" key="1">
    <citation type="submission" date="2024-05" db="EMBL/GenBank/DDBJ databases">
        <title>Haplotype-resolved chromosome-level genome assembly of Huyou (Citrus changshanensis).</title>
        <authorList>
            <person name="Miao C."/>
            <person name="Chen W."/>
            <person name="Wu Y."/>
            <person name="Wang L."/>
            <person name="Zhao S."/>
            <person name="Grierson D."/>
            <person name="Xu C."/>
            <person name="Chen K."/>
        </authorList>
    </citation>
    <scope>NUCLEOTIDE SEQUENCE [LARGE SCALE GENOMIC DNA]</scope>
    <source>
        <strain evidence="26">01-14</strain>
        <tissue evidence="26">Leaf</tissue>
    </source>
</reference>
<dbReference type="Gene3D" id="1.10.510.10">
    <property type="entry name" value="Transferase(Phosphotransferase) domain 1"/>
    <property type="match status" value="2"/>
</dbReference>
<evidence type="ECO:0000256" key="21">
    <source>
        <dbReference type="ARBA" id="ARBA00047899"/>
    </source>
</evidence>
<keyword evidence="12 24" id="KW-0732">Signal</keyword>
<dbReference type="SMART" id="SM00220">
    <property type="entry name" value="S_TKc"/>
    <property type="match status" value="1"/>
</dbReference>
<evidence type="ECO:0000256" key="18">
    <source>
        <dbReference type="ARBA" id="ARBA00023136"/>
    </source>
</evidence>
<dbReference type="FunFam" id="3.80.10.10:FF:000041">
    <property type="entry name" value="LRR receptor-like serine/threonine-protein kinase ERECTA"/>
    <property type="match status" value="1"/>
</dbReference>
<feature type="domain" description="Protein kinase" evidence="25">
    <location>
        <begin position="1152"/>
        <end position="1406"/>
    </location>
</feature>
<keyword evidence="13" id="KW-0677">Repeat</keyword>
<dbReference type="InterPro" id="IPR032675">
    <property type="entry name" value="LRR_dom_sf"/>
</dbReference>
<comment type="subcellular location">
    <subcellularLocation>
        <location evidence="1">Cell membrane</location>
        <topology evidence="1">Single-pass membrane protein</topology>
    </subcellularLocation>
    <subcellularLocation>
        <location evidence="2">Membrane</location>
        <topology evidence="2">Single-pass type I membrane protein</topology>
    </subcellularLocation>
</comment>
<feature type="transmembrane region" description="Helical" evidence="23">
    <location>
        <begin position="1098"/>
        <end position="1119"/>
    </location>
</feature>
<dbReference type="GO" id="GO:0009791">
    <property type="term" value="P:post-embryonic development"/>
    <property type="evidence" value="ECO:0007669"/>
    <property type="project" value="UniProtKB-ARBA"/>
</dbReference>
<evidence type="ECO:0000256" key="19">
    <source>
        <dbReference type="ARBA" id="ARBA00023170"/>
    </source>
</evidence>
<feature type="chain" id="PRO_5042995941" description="non-specific serine/threonine protein kinase" evidence="24">
    <location>
        <begin position="22"/>
        <end position="1406"/>
    </location>
</feature>
<feature type="domain" description="Protein kinase" evidence="25">
    <location>
        <begin position="664"/>
        <end position="975"/>
    </location>
</feature>
<keyword evidence="15" id="KW-0418">Kinase</keyword>
<dbReference type="InterPro" id="IPR011009">
    <property type="entry name" value="Kinase-like_dom_sf"/>
</dbReference>
<evidence type="ECO:0000259" key="25">
    <source>
        <dbReference type="PROSITE" id="PS50011"/>
    </source>
</evidence>
<evidence type="ECO:0000256" key="1">
    <source>
        <dbReference type="ARBA" id="ARBA00004162"/>
    </source>
</evidence>
<evidence type="ECO:0000256" key="17">
    <source>
        <dbReference type="ARBA" id="ARBA00022989"/>
    </source>
</evidence>
<protein>
    <recommendedName>
        <fullName evidence="5">non-specific serine/threonine protein kinase</fullName>
        <ecNumber evidence="5">2.7.11.1</ecNumber>
    </recommendedName>
</protein>
<dbReference type="PROSITE" id="PS50011">
    <property type="entry name" value="PROTEIN_KINASE_DOM"/>
    <property type="match status" value="2"/>
</dbReference>
<evidence type="ECO:0000256" key="20">
    <source>
        <dbReference type="ARBA" id="ARBA00023180"/>
    </source>
</evidence>
<name>A0AAP0QEB6_9ROSI</name>
<dbReference type="SUPFAM" id="SSF56112">
    <property type="entry name" value="Protein kinase-like (PK-like)"/>
    <property type="match status" value="2"/>
</dbReference>
<feature type="transmembrane region" description="Helical" evidence="23">
    <location>
        <begin position="607"/>
        <end position="629"/>
    </location>
</feature>
<sequence>MCQSDSMCLIVFITLIQVTTFATFSANAFQEGDRVALQAFKSMIAHDPQGILNSWNDSGHFCEWKGITCGLRHRRVTVLNLRSKGLSGSLSPYIGNLSFLREINLMNNSIQGEIPREFGRLFRLEALFLSDNDLVGEIPANLSYCSRLTILFLGRNKLMGSIPFQFFSLYKLKQLAMQRNNLTGGIPPFIGNLTSLESISLAANAFGGNIPNSLGQLKELKSLGLGANNLSGIIPPCEFFCASKSISWKSSAKFRFFQVNRNFFSGSIPISLSNASKLEIIEALDNGFSGKLSVNFGGMKNLSYFNVAYNNLGSGESDEMSFMNSLANCSNLRTLIFAANKLRGALPHSIANLSDQLQNLIMTSNQLHGSIPSGIGNLVGLYRLGMGGNQFTGTIPKEMGKLQNLQGMGLYDNQLSGEIPSSLGNLSILSELLLNNNSLSGVIPSCLGSLKQLAILHLFENGLNGTIPEELNISVKFTEFSPEPLGEIPSQLGLCSYLEEIFMRGNFFHGSIPSSLSSLRAVLAIDLSRNNLSGLIPKFLEDLSLEYLNLSFNDLEGEVPTKGVFANISRISVAGFNRLCGGIPELQLPKCTENNSRNQKISQRLKAIISTLSAVLGIVMVFFLCFCWFKRRRGLSKQQPSRPILRKALQKVSYESLFKATDGFSSTHLIGVGSFGSVYKGAFDQDGTIVEIKVFNLQRHGASKSFLAECKALKNIRHRNLVKVITSCSSIDFQGNDFKALVYEFMTNGSLENWLHPDAVPQKDVEIEIQKLTLLQRINIAIDVASAIDYLHHHCQEPVLHCDLKPGNVLLDNDMIAHVGDFGLARVRQEVSNLTQSSSVGVRGTIGYAAPEYGLGSEVSTNGDIYSYGILLLEMVTGKKPTDVMFEGDLNLHNFARMALLDHVIDIVDPILLNDVEGWDATNKQRLRQAKINGKTECLISMVRIGVACSVESPQDRMSITNVVHELQSVKNALLEAWNCTGEEAFNSMIAHDPRGIPNSWNDSHHFCECEGITCSQWHGRITVLNLRSKGMIGSLLILVLVTKSLMLKEPFIAQKLILSAPYEICWVFSGDDGVMIIHRYQMFVGYKKRRLDHKLKLVIATVSGTLEVTLVLSFLILFRPTKRKKEATSSSSQHSLLKTSYQSLLKATDGFSSANLMGVGSFGSVYRGYLDQETTVIAVKVLNLLHREASESFIAECEAMRNIRHWNLVKKINSLFRTDQEARDQASRSLDLLQRLNIVIDVASALDYLHHDCETPVVDYDLRPSNVLLDNEWSPASVIVDEQNSSPKPPINCQPINQATSESRNWKRRTDEMVTGNLNLDFVKEAIPQRLAHIVDPVLLVVRDEVETGKANVPECLVSILGIGVTCSSELPRERMNVERGKSFEYDQFSKFLAKSKGLNVIIGP</sequence>
<evidence type="ECO:0000256" key="23">
    <source>
        <dbReference type="SAM" id="Phobius"/>
    </source>
</evidence>
<evidence type="ECO:0000256" key="12">
    <source>
        <dbReference type="ARBA" id="ARBA00022729"/>
    </source>
</evidence>
<dbReference type="InterPro" id="IPR000719">
    <property type="entry name" value="Prot_kinase_dom"/>
</dbReference>
<dbReference type="EC" id="2.7.11.1" evidence="5"/>
<dbReference type="FunFam" id="3.30.200.20:FF:000432">
    <property type="entry name" value="LRR receptor-like serine/threonine-protein kinase EFR"/>
    <property type="match status" value="1"/>
</dbReference>
<comment type="catalytic activity">
    <reaction evidence="21">
        <text>L-threonyl-[protein] + ATP = O-phospho-L-threonyl-[protein] + ADP + H(+)</text>
        <dbReference type="Rhea" id="RHEA:46608"/>
        <dbReference type="Rhea" id="RHEA-COMP:11060"/>
        <dbReference type="Rhea" id="RHEA-COMP:11605"/>
        <dbReference type="ChEBI" id="CHEBI:15378"/>
        <dbReference type="ChEBI" id="CHEBI:30013"/>
        <dbReference type="ChEBI" id="CHEBI:30616"/>
        <dbReference type="ChEBI" id="CHEBI:61977"/>
        <dbReference type="ChEBI" id="CHEBI:456216"/>
        <dbReference type="EC" id="2.7.11.1"/>
    </reaction>
</comment>
<evidence type="ECO:0000256" key="6">
    <source>
        <dbReference type="ARBA" id="ARBA00022475"/>
    </source>
</evidence>
<dbReference type="EMBL" id="JBCGBO010000007">
    <property type="protein sequence ID" value="KAK9186603.1"/>
    <property type="molecule type" value="Genomic_DNA"/>
</dbReference>
<dbReference type="InterPro" id="IPR051809">
    <property type="entry name" value="Plant_receptor-like_S/T_kinase"/>
</dbReference>
<dbReference type="PROSITE" id="PS00108">
    <property type="entry name" value="PROTEIN_KINASE_ST"/>
    <property type="match status" value="1"/>
</dbReference>
<dbReference type="GO" id="GO:0005886">
    <property type="term" value="C:plasma membrane"/>
    <property type="evidence" value="ECO:0007669"/>
    <property type="project" value="UniProtKB-SubCell"/>
</dbReference>
<evidence type="ECO:0000256" key="8">
    <source>
        <dbReference type="ARBA" id="ARBA00022553"/>
    </source>
</evidence>
<dbReference type="FunFam" id="3.80.10.10:FF:000233">
    <property type="entry name" value="Leucine-rich repeat receptor-like protein kinase TDR"/>
    <property type="match status" value="1"/>
</dbReference>
<dbReference type="SUPFAM" id="SSF52058">
    <property type="entry name" value="L domain-like"/>
    <property type="match status" value="3"/>
</dbReference>
<keyword evidence="16" id="KW-0067">ATP-binding</keyword>
<comment type="similarity">
    <text evidence="4">Belongs to the RLP family.</text>
</comment>
<evidence type="ECO:0000256" key="13">
    <source>
        <dbReference type="ARBA" id="ARBA00022737"/>
    </source>
</evidence>